<dbReference type="Pfam" id="PF11167">
    <property type="entry name" value="DUF2953"/>
    <property type="match status" value="1"/>
</dbReference>
<evidence type="ECO:0000313" key="1">
    <source>
        <dbReference type="EMBL" id="HBK54314.1"/>
    </source>
</evidence>
<name>A0A354YYM8_9FIRM</name>
<comment type="caution">
    <text evidence="1">The sequence shown here is derived from an EMBL/GenBank/DDBJ whole genome shotgun (WGS) entry which is preliminary data.</text>
</comment>
<gene>
    <name evidence="1" type="ORF">DDZ44_10290</name>
</gene>
<dbReference type="Proteomes" id="UP000263273">
    <property type="component" value="Unassembled WGS sequence"/>
</dbReference>
<evidence type="ECO:0008006" key="3">
    <source>
        <dbReference type="Google" id="ProtNLM"/>
    </source>
</evidence>
<proteinExistence type="predicted"/>
<evidence type="ECO:0000313" key="2">
    <source>
        <dbReference type="Proteomes" id="UP000263273"/>
    </source>
</evidence>
<reference evidence="1 2" key="1">
    <citation type="journal article" date="2018" name="Nat. Biotechnol.">
        <title>A standardized bacterial taxonomy based on genome phylogeny substantially revises the tree of life.</title>
        <authorList>
            <person name="Parks D.H."/>
            <person name="Chuvochina M."/>
            <person name="Waite D.W."/>
            <person name="Rinke C."/>
            <person name="Skarshewski A."/>
            <person name="Chaumeil P.A."/>
            <person name="Hugenholtz P."/>
        </authorList>
    </citation>
    <scope>NUCLEOTIDE SEQUENCE [LARGE SCALE GENOMIC DNA]</scope>
    <source>
        <strain evidence="1">UBA10948</strain>
    </source>
</reference>
<sequence length="225" mass="25794">MLALYICLFLFALGLALILFIYLKVEIIIELLPAENKSNDKSKKLLIQLKPLFRPFRPSLHYRFDSQLKPSVEDICKKAALFISDLQQYDESGYFSRIGIFDVVLAGHKKLQIEKLEWKTIIGLENAMDTAICTGGLWAIKGSFIGFISARSRLEEMKIEVQPDFSEIKLASHLDCIVKMRTVHIMIIVVELLLHSFIKNDRAKRKRASFKGRRVLAFLKSMMGV</sequence>
<protein>
    <recommendedName>
        <fullName evidence="3">DUF2953 domain-containing protein</fullName>
    </recommendedName>
</protein>
<dbReference type="InterPro" id="IPR021338">
    <property type="entry name" value="DUF2953"/>
</dbReference>
<organism evidence="1 2">
    <name type="scientific">Syntrophomonas wolfei</name>
    <dbReference type="NCBI Taxonomy" id="863"/>
    <lineage>
        <taxon>Bacteria</taxon>
        <taxon>Bacillati</taxon>
        <taxon>Bacillota</taxon>
        <taxon>Clostridia</taxon>
        <taxon>Eubacteriales</taxon>
        <taxon>Syntrophomonadaceae</taxon>
        <taxon>Syntrophomonas</taxon>
    </lineage>
</organism>
<dbReference type="AlphaFoldDB" id="A0A354YYM8"/>
<accession>A0A354YYM8</accession>
<dbReference type="STRING" id="378794.GCA_001570625_00710"/>
<dbReference type="EMBL" id="DNZF01000222">
    <property type="protein sequence ID" value="HBK54314.1"/>
    <property type="molecule type" value="Genomic_DNA"/>
</dbReference>